<dbReference type="SUPFAM" id="SSF49299">
    <property type="entry name" value="PKD domain"/>
    <property type="match status" value="3"/>
</dbReference>
<reference evidence="3 4" key="1">
    <citation type="submission" date="2018-08" db="EMBL/GenBank/DDBJ databases">
        <title>Genomic Encyclopedia of Type Strains, Phase IV (KMG-IV): sequencing the most valuable type-strain genomes for metagenomic binning, comparative biology and taxonomic classification.</title>
        <authorList>
            <person name="Goeker M."/>
        </authorList>
    </citation>
    <scope>NUCLEOTIDE SEQUENCE [LARGE SCALE GENOMIC DNA]</scope>
    <source>
        <strain evidence="3 4">DSM 18841</strain>
    </source>
</reference>
<dbReference type="OrthoDB" id="622252at2"/>
<dbReference type="PROSITE" id="PS51257">
    <property type="entry name" value="PROKAR_LIPOPROTEIN"/>
    <property type="match status" value="1"/>
</dbReference>
<dbReference type="PROSITE" id="PS50093">
    <property type="entry name" value="PKD"/>
    <property type="match status" value="1"/>
</dbReference>
<evidence type="ECO:0000313" key="3">
    <source>
        <dbReference type="EMBL" id="REH44486.1"/>
    </source>
</evidence>
<dbReference type="InterPro" id="IPR000601">
    <property type="entry name" value="PKD_dom"/>
</dbReference>
<keyword evidence="4" id="KW-1185">Reference proteome</keyword>
<accession>A0A3E0HGK1</accession>
<dbReference type="Pfam" id="PF00801">
    <property type="entry name" value="PKD"/>
    <property type="match status" value="2"/>
</dbReference>
<feature type="domain" description="PKD" evidence="2">
    <location>
        <begin position="55"/>
        <end position="106"/>
    </location>
</feature>
<dbReference type="RefSeq" id="WP_115902153.1">
    <property type="nucleotide sequence ID" value="NZ_QUNS01000011.1"/>
</dbReference>
<feature type="signal peptide" evidence="1">
    <location>
        <begin position="1"/>
        <end position="22"/>
    </location>
</feature>
<keyword evidence="1" id="KW-0732">Signal</keyword>
<dbReference type="InterPro" id="IPR022409">
    <property type="entry name" value="PKD/Chitinase_dom"/>
</dbReference>
<protein>
    <submittedName>
        <fullName evidence="3">PKD repeat protein</fullName>
    </submittedName>
</protein>
<evidence type="ECO:0000256" key="1">
    <source>
        <dbReference type="SAM" id="SignalP"/>
    </source>
</evidence>
<dbReference type="Gene3D" id="2.60.40.10">
    <property type="entry name" value="Immunoglobulins"/>
    <property type="match status" value="3"/>
</dbReference>
<dbReference type="Proteomes" id="UP000256884">
    <property type="component" value="Unassembled WGS sequence"/>
</dbReference>
<comment type="caution">
    <text evidence="3">The sequence shown here is derived from an EMBL/GenBank/DDBJ whole genome shotgun (WGS) entry which is preliminary data.</text>
</comment>
<organism evidence="3 4">
    <name type="scientific">Tenacibaculum gallaicum</name>
    <dbReference type="NCBI Taxonomy" id="561505"/>
    <lineage>
        <taxon>Bacteria</taxon>
        <taxon>Pseudomonadati</taxon>
        <taxon>Bacteroidota</taxon>
        <taxon>Flavobacteriia</taxon>
        <taxon>Flavobacteriales</taxon>
        <taxon>Flavobacteriaceae</taxon>
        <taxon>Tenacibaculum</taxon>
    </lineage>
</organism>
<name>A0A3E0HGK1_9FLAO</name>
<sequence>MRKSLFFIITLLGICACVNEVALPVIVDFSTEIVNQDYTVPVKVKIFNDTEGADTYNWTFEGGEPSSSSSKNPGIIRYKKEGEYTITLEASNRDGSIDVKTQKVTVKPTVLIDFDVEVLENNYSPVEVNITNQTKGATSFEWFFEGGIPETSTEEHPQNVVFTTSGEHTIRLKVGNGEESYTQEKTIEVAPYLTADFKYAVAFEDDDYQVPVKVTLINKSVSATSYNWTFKGVNITNSSAVNPEIEIQTPGTHTLQLKASNGKQEKVFSKAITVYENTNLRSLENVKLGINTAHKENAIGAFFSTKTRKVYTKSEVTNETGKDIDLVFFGLNESFSYNKFVSPDQASTVAFSSIPTAQTTQLINKQESCSCSTSLSVADFNSMTNDELLAGLTMDETNEGLKEFDNRITPRVIPFKTSDNRKGAIKIKQFVKDGTNSHVVVDIKVQKEAK</sequence>
<evidence type="ECO:0000313" key="4">
    <source>
        <dbReference type="Proteomes" id="UP000256884"/>
    </source>
</evidence>
<dbReference type="SMART" id="SM00089">
    <property type="entry name" value="PKD"/>
    <property type="match status" value="3"/>
</dbReference>
<dbReference type="AlphaFoldDB" id="A0A3E0HGK1"/>
<dbReference type="InterPro" id="IPR035986">
    <property type="entry name" value="PKD_dom_sf"/>
</dbReference>
<dbReference type="EMBL" id="QUNS01000011">
    <property type="protein sequence ID" value="REH44486.1"/>
    <property type="molecule type" value="Genomic_DNA"/>
</dbReference>
<dbReference type="InterPro" id="IPR013783">
    <property type="entry name" value="Ig-like_fold"/>
</dbReference>
<evidence type="ECO:0000259" key="2">
    <source>
        <dbReference type="PROSITE" id="PS50093"/>
    </source>
</evidence>
<feature type="chain" id="PRO_5017713856" evidence="1">
    <location>
        <begin position="23"/>
        <end position="450"/>
    </location>
</feature>
<dbReference type="CDD" id="cd00146">
    <property type="entry name" value="PKD"/>
    <property type="match status" value="1"/>
</dbReference>
<proteinExistence type="predicted"/>
<gene>
    <name evidence="3" type="ORF">C7448_11118</name>
</gene>